<accession>A0ABM9SJH7</accession>
<dbReference type="SUPFAM" id="SSF53474">
    <property type="entry name" value="alpha/beta-Hydrolases"/>
    <property type="match status" value="1"/>
</dbReference>
<comment type="caution">
    <text evidence="3">The sequence shown here is derived from an EMBL/GenBank/DDBJ whole genome shotgun (WGS) entry which is preliminary data.</text>
</comment>
<dbReference type="RefSeq" id="WP_049599314.1">
    <property type="nucleotide sequence ID" value="NZ_CPYD01000009.1"/>
</dbReference>
<dbReference type="Pfam" id="PF00326">
    <property type="entry name" value="Peptidase_S9"/>
    <property type="match status" value="1"/>
</dbReference>
<keyword evidence="4" id="KW-1185">Reference proteome</keyword>
<dbReference type="EMBL" id="CPYD01000009">
    <property type="protein sequence ID" value="CNE77866.1"/>
    <property type="molecule type" value="Genomic_DNA"/>
</dbReference>
<evidence type="ECO:0000313" key="3">
    <source>
        <dbReference type="EMBL" id="CNE77866.1"/>
    </source>
</evidence>
<name>A0ABM9SJH7_9GAMM</name>
<dbReference type="Proteomes" id="UP000040578">
    <property type="component" value="Unassembled WGS sequence"/>
</dbReference>
<proteinExistence type="predicted"/>
<dbReference type="PANTHER" id="PTHR22946">
    <property type="entry name" value="DIENELACTONE HYDROLASE DOMAIN-CONTAINING PROTEIN-RELATED"/>
    <property type="match status" value="1"/>
</dbReference>
<dbReference type="InterPro" id="IPR029058">
    <property type="entry name" value="AB_hydrolase_fold"/>
</dbReference>
<dbReference type="NCBIfam" id="NF007857">
    <property type="entry name" value="PRK10566.1"/>
    <property type="match status" value="1"/>
</dbReference>
<dbReference type="PANTHER" id="PTHR22946:SF9">
    <property type="entry name" value="POLYKETIDE TRANSFERASE AF380"/>
    <property type="match status" value="1"/>
</dbReference>
<dbReference type="InterPro" id="IPR050261">
    <property type="entry name" value="FrsA_esterase"/>
</dbReference>
<protein>
    <submittedName>
        <fullName evidence="3">Esterase</fullName>
    </submittedName>
</protein>
<keyword evidence="1" id="KW-0378">Hydrolase</keyword>
<evidence type="ECO:0000256" key="1">
    <source>
        <dbReference type="ARBA" id="ARBA00022801"/>
    </source>
</evidence>
<dbReference type="Gene3D" id="3.40.50.1820">
    <property type="entry name" value="alpha/beta hydrolase"/>
    <property type="match status" value="1"/>
</dbReference>
<organism evidence="3 4">
    <name type="scientific">Yersinia nurmii</name>
    <dbReference type="NCBI Taxonomy" id="685706"/>
    <lineage>
        <taxon>Bacteria</taxon>
        <taxon>Pseudomonadati</taxon>
        <taxon>Pseudomonadota</taxon>
        <taxon>Gammaproteobacteria</taxon>
        <taxon>Enterobacterales</taxon>
        <taxon>Yersiniaceae</taxon>
        <taxon>Yersinia</taxon>
    </lineage>
</organism>
<gene>
    <name evidence="3" type="ORF">ERS137967_02505</name>
</gene>
<reference evidence="3 4" key="1">
    <citation type="submission" date="2015-03" db="EMBL/GenBank/DDBJ databases">
        <authorList>
            <consortium name="Pathogen Informatics"/>
            <person name="Murphy D."/>
        </authorList>
    </citation>
    <scope>NUCLEOTIDE SEQUENCE [LARGE SCALE GENOMIC DNA]</scope>
    <source>
        <strain evidence="4">type strain: CIP110231</strain>
    </source>
</reference>
<evidence type="ECO:0000313" key="4">
    <source>
        <dbReference type="Proteomes" id="UP000040578"/>
    </source>
</evidence>
<sequence>MVEMSLEKVQGIEVIHAAPAGKRHQPLPTLFFYHGYTSSKEVYSYFAYVLAQAGFRVVMPDADMHGARFDGNETRRLGCFWQILRSNIDELDEIKQHYQKAGLIDGDRIGVGGASMGGMTTLGALVRYPWIKAAADFMGSGYFTTLAKTLFPPLPGADSTKQDEWERQIAPLTEYEVTQQLEIIASKPLLVWHGEADEVVPAVESERLVAALKEQGLDHHLSYLTEPGIGHKITPTALTAGAAFFLHYL</sequence>
<feature type="domain" description="Peptidase S9 prolyl oligopeptidase catalytic" evidence="2">
    <location>
        <begin position="46"/>
        <end position="234"/>
    </location>
</feature>
<dbReference type="InterPro" id="IPR001375">
    <property type="entry name" value="Peptidase_S9_cat"/>
</dbReference>
<evidence type="ECO:0000259" key="2">
    <source>
        <dbReference type="Pfam" id="PF00326"/>
    </source>
</evidence>